<evidence type="ECO:0000256" key="5">
    <source>
        <dbReference type="ARBA" id="ARBA00022490"/>
    </source>
</evidence>
<evidence type="ECO:0000256" key="2">
    <source>
        <dbReference type="ARBA" id="ARBA00009674"/>
    </source>
</evidence>
<keyword evidence="5" id="KW-0963">Cytoplasm</keyword>
<dbReference type="GO" id="GO:0016236">
    <property type="term" value="P:macroautophagy"/>
    <property type="evidence" value="ECO:0007669"/>
    <property type="project" value="UniProtKB-ARBA"/>
</dbReference>
<dbReference type="GO" id="GO:0000814">
    <property type="term" value="C:ESCRT II complex"/>
    <property type="evidence" value="ECO:0007669"/>
    <property type="project" value="InterPro"/>
</dbReference>
<comment type="similarity">
    <text evidence="2">Belongs to the VPS25 family.</text>
</comment>
<evidence type="ECO:0000256" key="7">
    <source>
        <dbReference type="ARBA" id="ARBA00030094"/>
    </source>
</evidence>
<evidence type="ECO:0000313" key="8">
    <source>
        <dbReference type="EMBL" id="KAF2428883.1"/>
    </source>
</evidence>
<dbReference type="GO" id="GO:0043328">
    <property type="term" value="P:protein transport to vacuole involved in ubiquitin-dependent protein catabolic process via the multivesicular body sorting pathway"/>
    <property type="evidence" value="ECO:0007669"/>
    <property type="project" value="TreeGrafter"/>
</dbReference>
<comment type="caution">
    <text evidence="8">The sequence shown here is derived from an EMBL/GenBank/DDBJ whole genome shotgun (WGS) entry which is preliminary data.</text>
</comment>
<dbReference type="Proteomes" id="UP000800235">
    <property type="component" value="Unassembled WGS sequence"/>
</dbReference>
<protein>
    <recommendedName>
        <fullName evidence="3">Vacuolar protein-sorting-associated protein 25</fullName>
    </recommendedName>
    <alternativeName>
        <fullName evidence="7">ESCRT-II complex subunit VPS25</fullName>
    </alternativeName>
</protein>
<dbReference type="OrthoDB" id="245150at2759"/>
<dbReference type="InterPro" id="IPR036388">
    <property type="entry name" value="WH-like_DNA-bd_sf"/>
</dbReference>
<accession>A0A9P4NP81</accession>
<dbReference type="SUPFAM" id="SSF46785">
    <property type="entry name" value="Winged helix' DNA-binding domain"/>
    <property type="match status" value="2"/>
</dbReference>
<keyword evidence="9" id="KW-1185">Reference proteome</keyword>
<keyword evidence="4" id="KW-0813">Transport</keyword>
<dbReference type="PANTHER" id="PTHR13149:SF0">
    <property type="entry name" value="VACUOLAR PROTEIN-SORTING-ASSOCIATED PROTEIN 25"/>
    <property type="match status" value="1"/>
</dbReference>
<keyword evidence="6" id="KW-0653">Protein transport</keyword>
<dbReference type="GO" id="GO:0042803">
    <property type="term" value="F:protein homodimerization activity"/>
    <property type="evidence" value="ECO:0007669"/>
    <property type="project" value="TreeGrafter"/>
</dbReference>
<dbReference type="Pfam" id="PF05871">
    <property type="entry name" value="ESCRT-II"/>
    <property type="match status" value="1"/>
</dbReference>
<proteinExistence type="inferred from homology"/>
<sequence length="195" mass="22006">MPDPLPPAYTNETFPFPPHYSFPPFFTLQPNPLTRTSQLQSWSSLILSYTRHHRLSTLSVVESYNTPLFHNPSLNRRLPTSDIREILTYMSSKDGGERVEWIGKHGKDGGAGGKCWVYWRRPEEWADVLESWVERTGQKGVVLTLYEIGEGDATVGAEFHGLDPELLQKSLGVLVKKGRAQIFGAGEDQLGVKFF</sequence>
<gene>
    <name evidence="8" type="ORF">EJ08DRAFT_650860</name>
</gene>
<evidence type="ECO:0000256" key="4">
    <source>
        <dbReference type="ARBA" id="ARBA00022448"/>
    </source>
</evidence>
<dbReference type="InterPro" id="IPR014041">
    <property type="entry name" value="ESCRT-II_cplx_Vps25-sub_N"/>
</dbReference>
<name>A0A9P4NP81_9PEZI</name>
<dbReference type="InterPro" id="IPR008570">
    <property type="entry name" value="ESCRT-II_cplx_Vps25-sub"/>
</dbReference>
<comment type="subcellular location">
    <subcellularLocation>
        <location evidence="1">Cytoplasm</location>
    </subcellularLocation>
</comment>
<dbReference type="InterPro" id="IPR036390">
    <property type="entry name" value="WH_DNA-bd_sf"/>
</dbReference>
<evidence type="ECO:0000256" key="3">
    <source>
        <dbReference type="ARBA" id="ARBA00017934"/>
    </source>
</evidence>
<evidence type="ECO:0000256" key="1">
    <source>
        <dbReference type="ARBA" id="ARBA00004496"/>
    </source>
</evidence>
<reference evidence="8" key="1">
    <citation type="journal article" date="2020" name="Stud. Mycol.">
        <title>101 Dothideomycetes genomes: a test case for predicting lifestyles and emergence of pathogens.</title>
        <authorList>
            <person name="Haridas S."/>
            <person name="Albert R."/>
            <person name="Binder M."/>
            <person name="Bloem J."/>
            <person name="Labutti K."/>
            <person name="Salamov A."/>
            <person name="Andreopoulos B."/>
            <person name="Baker S."/>
            <person name="Barry K."/>
            <person name="Bills G."/>
            <person name="Bluhm B."/>
            <person name="Cannon C."/>
            <person name="Castanera R."/>
            <person name="Culley D."/>
            <person name="Daum C."/>
            <person name="Ezra D."/>
            <person name="Gonzalez J."/>
            <person name="Henrissat B."/>
            <person name="Kuo A."/>
            <person name="Liang C."/>
            <person name="Lipzen A."/>
            <person name="Lutzoni F."/>
            <person name="Magnuson J."/>
            <person name="Mondo S."/>
            <person name="Nolan M."/>
            <person name="Ohm R."/>
            <person name="Pangilinan J."/>
            <person name="Park H.-J."/>
            <person name="Ramirez L."/>
            <person name="Alfaro M."/>
            <person name="Sun H."/>
            <person name="Tritt A."/>
            <person name="Yoshinaga Y."/>
            <person name="Zwiers L.-H."/>
            <person name="Turgeon B."/>
            <person name="Goodwin S."/>
            <person name="Spatafora J."/>
            <person name="Crous P."/>
            <person name="Grigoriev I."/>
        </authorList>
    </citation>
    <scope>NUCLEOTIDE SEQUENCE</scope>
    <source>
        <strain evidence="8">CBS 130266</strain>
    </source>
</reference>
<dbReference type="EMBL" id="MU007052">
    <property type="protein sequence ID" value="KAF2428883.1"/>
    <property type="molecule type" value="Genomic_DNA"/>
</dbReference>
<evidence type="ECO:0000256" key="6">
    <source>
        <dbReference type="ARBA" id="ARBA00022927"/>
    </source>
</evidence>
<organism evidence="8 9">
    <name type="scientific">Tothia fuscella</name>
    <dbReference type="NCBI Taxonomy" id="1048955"/>
    <lineage>
        <taxon>Eukaryota</taxon>
        <taxon>Fungi</taxon>
        <taxon>Dikarya</taxon>
        <taxon>Ascomycota</taxon>
        <taxon>Pezizomycotina</taxon>
        <taxon>Dothideomycetes</taxon>
        <taxon>Pleosporomycetidae</taxon>
        <taxon>Venturiales</taxon>
        <taxon>Cylindrosympodiaceae</taxon>
        <taxon>Tothia</taxon>
    </lineage>
</organism>
<dbReference type="AlphaFoldDB" id="A0A9P4NP81"/>
<dbReference type="GO" id="GO:0005198">
    <property type="term" value="F:structural molecule activity"/>
    <property type="evidence" value="ECO:0007669"/>
    <property type="project" value="TreeGrafter"/>
</dbReference>
<dbReference type="Gene3D" id="1.10.10.10">
    <property type="entry name" value="Winged helix-like DNA-binding domain superfamily/Winged helix DNA-binding domain"/>
    <property type="match status" value="1"/>
</dbReference>
<evidence type="ECO:0000313" key="9">
    <source>
        <dbReference type="Proteomes" id="UP000800235"/>
    </source>
</evidence>
<dbReference type="FunFam" id="1.10.10.570:FF:000003">
    <property type="entry name" value="Vacuolar protein-sorting-associated protein 25"/>
    <property type="match status" value="1"/>
</dbReference>
<dbReference type="PANTHER" id="PTHR13149">
    <property type="entry name" value="VACUOLAR PROTEIN SORTING-ASSOCIATED PROTEIN VPS25"/>
    <property type="match status" value="1"/>
</dbReference>
<dbReference type="Gene3D" id="1.10.10.570">
    <property type="entry name" value="Winged helix' DNA-binding domain. Chain C. Domain 1"/>
    <property type="match status" value="1"/>
</dbReference>
<dbReference type="FunFam" id="1.10.10.10:FF:000141">
    <property type="entry name" value="vacuolar protein-sorting-associated protein 25"/>
    <property type="match status" value="1"/>
</dbReference>